<feature type="compositionally biased region" description="Polar residues" evidence="1">
    <location>
        <begin position="27"/>
        <end position="44"/>
    </location>
</feature>
<dbReference type="Gramene" id="TuG1812G0300002399.01.T02">
    <property type="protein sequence ID" value="TuG1812G0300002399.01.T02.cds419091"/>
    <property type="gene ID" value="TuG1812G0300002399.01"/>
</dbReference>
<dbReference type="Proteomes" id="UP000015106">
    <property type="component" value="Chromosome 3"/>
</dbReference>
<sequence length="56" mass="6152">MKKQGALYFFLLTDSSTSRGPPATAHEQVTSGRQHEQGTSSNLQRSRGKSSSLRSR</sequence>
<evidence type="ECO:0000313" key="2">
    <source>
        <dbReference type="EnsemblPlants" id="TuG1812G0300002399.01.T02.cds419091"/>
    </source>
</evidence>
<feature type="region of interest" description="Disordered" evidence="1">
    <location>
        <begin position="13"/>
        <end position="56"/>
    </location>
</feature>
<reference evidence="2" key="2">
    <citation type="submission" date="2018-03" db="EMBL/GenBank/DDBJ databases">
        <title>The Triticum urartu genome reveals the dynamic nature of wheat genome evolution.</title>
        <authorList>
            <person name="Ling H."/>
            <person name="Ma B."/>
            <person name="Shi X."/>
            <person name="Liu H."/>
            <person name="Dong L."/>
            <person name="Sun H."/>
            <person name="Cao Y."/>
            <person name="Gao Q."/>
            <person name="Zheng S."/>
            <person name="Li Y."/>
            <person name="Yu Y."/>
            <person name="Du H."/>
            <person name="Qi M."/>
            <person name="Li Y."/>
            <person name="Yu H."/>
            <person name="Cui Y."/>
            <person name="Wang N."/>
            <person name="Chen C."/>
            <person name="Wu H."/>
            <person name="Zhao Y."/>
            <person name="Zhang J."/>
            <person name="Li Y."/>
            <person name="Zhou W."/>
            <person name="Zhang B."/>
            <person name="Hu W."/>
            <person name="Eijk M."/>
            <person name="Tang J."/>
            <person name="Witsenboer H."/>
            <person name="Zhao S."/>
            <person name="Li Z."/>
            <person name="Zhang A."/>
            <person name="Wang D."/>
            <person name="Liang C."/>
        </authorList>
    </citation>
    <scope>NUCLEOTIDE SEQUENCE [LARGE SCALE GENOMIC DNA]</scope>
    <source>
        <strain evidence="2">cv. G1812</strain>
    </source>
</reference>
<accession>A0A8R7PRA1</accession>
<organism evidence="2 3">
    <name type="scientific">Triticum urartu</name>
    <name type="common">Red wild einkorn</name>
    <name type="synonym">Crithodium urartu</name>
    <dbReference type="NCBI Taxonomy" id="4572"/>
    <lineage>
        <taxon>Eukaryota</taxon>
        <taxon>Viridiplantae</taxon>
        <taxon>Streptophyta</taxon>
        <taxon>Embryophyta</taxon>
        <taxon>Tracheophyta</taxon>
        <taxon>Spermatophyta</taxon>
        <taxon>Magnoliopsida</taxon>
        <taxon>Liliopsida</taxon>
        <taxon>Poales</taxon>
        <taxon>Poaceae</taxon>
        <taxon>BOP clade</taxon>
        <taxon>Pooideae</taxon>
        <taxon>Triticodae</taxon>
        <taxon>Triticeae</taxon>
        <taxon>Triticinae</taxon>
        <taxon>Triticum</taxon>
    </lineage>
</organism>
<keyword evidence="3" id="KW-1185">Reference proteome</keyword>
<reference evidence="2" key="3">
    <citation type="submission" date="2022-06" db="UniProtKB">
        <authorList>
            <consortium name="EnsemblPlants"/>
        </authorList>
    </citation>
    <scope>IDENTIFICATION</scope>
</reference>
<reference evidence="3" key="1">
    <citation type="journal article" date="2013" name="Nature">
        <title>Draft genome of the wheat A-genome progenitor Triticum urartu.</title>
        <authorList>
            <person name="Ling H.Q."/>
            <person name="Zhao S."/>
            <person name="Liu D."/>
            <person name="Wang J."/>
            <person name="Sun H."/>
            <person name="Zhang C."/>
            <person name="Fan H."/>
            <person name="Li D."/>
            <person name="Dong L."/>
            <person name="Tao Y."/>
            <person name="Gao C."/>
            <person name="Wu H."/>
            <person name="Li Y."/>
            <person name="Cui Y."/>
            <person name="Guo X."/>
            <person name="Zheng S."/>
            <person name="Wang B."/>
            <person name="Yu K."/>
            <person name="Liang Q."/>
            <person name="Yang W."/>
            <person name="Lou X."/>
            <person name="Chen J."/>
            <person name="Feng M."/>
            <person name="Jian J."/>
            <person name="Zhang X."/>
            <person name="Luo G."/>
            <person name="Jiang Y."/>
            <person name="Liu J."/>
            <person name="Wang Z."/>
            <person name="Sha Y."/>
            <person name="Zhang B."/>
            <person name="Wu H."/>
            <person name="Tang D."/>
            <person name="Shen Q."/>
            <person name="Xue P."/>
            <person name="Zou S."/>
            <person name="Wang X."/>
            <person name="Liu X."/>
            <person name="Wang F."/>
            <person name="Yang Y."/>
            <person name="An X."/>
            <person name="Dong Z."/>
            <person name="Zhang K."/>
            <person name="Zhang X."/>
            <person name="Luo M.C."/>
            <person name="Dvorak J."/>
            <person name="Tong Y."/>
            <person name="Wang J."/>
            <person name="Yang H."/>
            <person name="Li Z."/>
            <person name="Wang D."/>
            <person name="Zhang A."/>
            <person name="Wang J."/>
        </authorList>
    </citation>
    <scope>NUCLEOTIDE SEQUENCE</scope>
    <source>
        <strain evidence="3">cv. G1812</strain>
    </source>
</reference>
<evidence type="ECO:0000256" key="1">
    <source>
        <dbReference type="SAM" id="MobiDB-lite"/>
    </source>
</evidence>
<name>A0A8R7PRA1_TRIUA</name>
<dbReference type="AlphaFoldDB" id="A0A8R7PRA1"/>
<proteinExistence type="predicted"/>
<protein>
    <submittedName>
        <fullName evidence="2">Uncharacterized protein</fullName>
    </submittedName>
</protein>
<evidence type="ECO:0000313" key="3">
    <source>
        <dbReference type="Proteomes" id="UP000015106"/>
    </source>
</evidence>
<dbReference type="EnsemblPlants" id="TuG1812G0300002399.01.T02">
    <property type="protein sequence ID" value="TuG1812G0300002399.01.T02.cds419091"/>
    <property type="gene ID" value="TuG1812G0300002399.01"/>
</dbReference>